<dbReference type="SUPFAM" id="SSF54001">
    <property type="entry name" value="Cysteine proteinases"/>
    <property type="match status" value="1"/>
</dbReference>
<name>A0A8J7IKB1_9RHOB</name>
<dbReference type="Pfam" id="PF01841">
    <property type="entry name" value="Transglut_core"/>
    <property type="match status" value="1"/>
</dbReference>
<dbReference type="InterPro" id="IPR038765">
    <property type="entry name" value="Papain-like_cys_pep_sf"/>
</dbReference>
<dbReference type="Proteomes" id="UP000619079">
    <property type="component" value="Unassembled WGS sequence"/>
</dbReference>
<evidence type="ECO:0000313" key="3">
    <source>
        <dbReference type="Proteomes" id="UP000619079"/>
    </source>
</evidence>
<accession>A0A8J7IKB1</accession>
<dbReference type="AlphaFoldDB" id="A0A8J7IKB1"/>
<dbReference type="InterPro" id="IPR002931">
    <property type="entry name" value="Transglutaminase-like"/>
</dbReference>
<dbReference type="Gene3D" id="2.60.40.2250">
    <property type="match status" value="1"/>
</dbReference>
<reference evidence="2" key="1">
    <citation type="submission" date="2020-12" db="EMBL/GenBank/DDBJ databases">
        <title>Sedimentitalea sp. nov., isolated from sand in Incheon.</title>
        <authorList>
            <person name="Kim W."/>
        </authorList>
    </citation>
    <scope>NUCLEOTIDE SEQUENCE</scope>
    <source>
        <strain evidence="2">CAU 1593</strain>
    </source>
</reference>
<dbReference type="PANTHER" id="PTHR33490:SF12">
    <property type="entry name" value="BLL5557 PROTEIN"/>
    <property type="match status" value="1"/>
</dbReference>
<gene>
    <name evidence="2" type="ORF">JF290_18015</name>
</gene>
<keyword evidence="3" id="KW-1185">Reference proteome</keyword>
<dbReference type="Gene3D" id="3.10.620.30">
    <property type="match status" value="1"/>
</dbReference>
<evidence type="ECO:0000313" key="2">
    <source>
        <dbReference type="EMBL" id="MBJ6373427.1"/>
    </source>
</evidence>
<dbReference type="RefSeq" id="WP_199026299.1">
    <property type="nucleotide sequence ID" value="NZ_JAELVR010000013.1"/>
</dbReference>
<organism evidence="2 3">
    <name type="scientific">Sedimentitalea arenosa</name>
    <dbReference type="NCBI Taxonomy" id="2798803"/>
    <lineage>
        <taxon>Bacteria</taxon>
        <taxon>Pseudomonadati</taxon>
        <taxon>Pseudomonadota</taxon>
        <taxon>Alphaproteobacteria</taxon>
        <taxon>Rhodobacterales</taxon>
        <taxon>Paracoccaceae</taxon>
        <taxon>Sedimentitalea</taxon>
    </lineage>
</organism>
<protein>
    <submittedName>
        <fullName evidence="2">Transglutaminase family protein</fullName>
    </submittedName>
</protein>
<dbReference type="SMART" id="SM00460">
    <property type="entry name" value="TGc"/>
    <property type="match status" value="1"/>
</dbReference>
<comment type="caution">
    <text evidence="2">The sequence shown here is derived from an EMBL/GenBank/DDBJ whole genome shotgun (WGS) entry which is preliminary data.</text>
</comment>
<dbReference type="EMBL" id="JAELVR010000013">
    <property type="protein sequence ID" value="MBJ6373427.1"/>
    <property type="molecule type" value="Genomic_DNA"/>
</dbReference>
<proteinExistence type="predicted"/>
<feature type="domain" description="Transglutaminase-like" evidence="1">
    <location>
        <begin position="158"/>
        <end position="218"/>
    </location>
</feature>
<evidence type="ECO:0000259" key="1">
    <source>
        <dbReference type="SMART" id="SM00460"/>
    </source>
</evidence>
<sequence>MKLAIDVSLTYALGAQRTALLALEAARTAGQTVLEDRLEIEGAELSQIEGEWGIGHRNWVRIDGDALRLLYTAVVDVAREAVNLEGLAASPLHDLTEQQIPFLRPSRFCQSDQFESFVADQFRHRTDGARIAAILDWIDSVMEYGPDHSHSETTLLDTFSTRKGVCRDYVHLFCGLARASHIPARYVSAYGVNVDPPDFHAVAQVWLDETWHMVDPTGMCTANELALIAVGRDAGDVPFMETPDEARFVEQQVRVTAV</sequence>
<dbReference type="PANTHER" id="PTHR33490">
    <property type="entry name" value="BLR5614 PROTEIN-RELATED"/>
    <property type="match status" value="1"/>
</dbReference>